<evidence type="ECO:0000313" key="3">
    <source>
        <dbReference type="Proteomes" id="UP000032869"/>
    </source>
</evidence>
<dbReference type="Proteomes" id="UP000032869">
    <property type="component" value="Unassembled WGS sequence"/>
</dbReference>
<dbReference type="EMBL" id="JQHM01000001">
    <property type="protein sequence ID" value="KFX07780.1"/>
    <property type="molecule type" value="Genomic_DNA"/>
</dbReference>
<comment type="caution">
    <text evidence="1">The sequence shown here is derived from an EMBL/GenBank/DDBJ whole genome shotgun (WGS) entry which is preliminary data.</text>
</comment>
<dbReference type="RefSeq" id="WP_039305063.1">
    <property type="nucleotide sequence ID" value="NZ_JQHL01000005.1"/>
</dbReference>
<name>A0A093SW60_9GAMM</name>
<proteinExistence type="predicted"/>
<dbReference type="STRING" id="55207.KP22_06730"/>
<evidence type="ECO:0000313" key="2">
    <source>
        <dbReference type="EMBL" id="KFX19787.1"/>
    </source>
</evidence>
<accession>A0A093SW60</accession>
<sequence length="66" mass="7392">MVIGFVLLVSACGTDFCDAMPVSDDIYLNQESCQLVLDAIHERRPEAILLCGEVWREESDDKESTD</sequence>
<dbReference type="OrthoDB" id="6493979at2"/>
<keyword evidence="3" id="KW-1185">Reference proteome</keyword>
<gene>
    <name evidence="2" type="ORF">JV35_12790</name>
    <name evidence="1" type="ORF">KP22_06730</name>
</gene>
<dbReference type="Proteomes" id="UP000032874">
    <property type="component" value="Unassembled WGS sequence"/>
</dbReference>
<dbReference type="EMBL" id="JQHL01000005">
    <property type="protein sequence ID" value="KFX19787.1"/>
    <property type="molecule type" value="Genomic_DNA"/>
</dbReference>
<dbReference type="eggNOG" id="ENOG5032YEN">
    <property type="taxonomic scope" value="Bacteria"/>
</dbReference>
<evidence type="ECO:0000313" key="4">
    <source>
        <dbReference type="Proteomes" id="UP000032874"/>
    </source>
</evidence>
<organism evidence="1 4">
    <name type="scientific">Pectobacterium betavasculorum</name>
    <dbReference type="NCBI Taxonomy" id="55207"/>
    <lineage>
        <taxon>Bacteria</taxon>
        <taxon>Pseudomonadati</taxon>
        <taxon>Pseudomonadota</taxon>
        <taxon>Gammaproteobacteria</taxon>
        <taxon>Enterobacterales</taxon>
        <taxon>Pectobacteriaceae</taxon>
        <taxon>Pectobacterium</taxon>
    </lineage>
</organism>
<evidence type="ECO:0000313" key="1">
    <source>
        <dbReference type="EMBL" id="KFX07780.1"/>
    </source>
</evidence>
<reference evidence="3 4" key="1">
    <citation type="submission" date="2014-08" db="EMBL/GenBank/DDBJ databases">
        <title>Genome sequences of NCPPB Pectobacterium isolates.</title>
        <authorList>
            <person name="Glover R.H."/>
            <person name="Sapp M."/>
            <person name="Elphinstone J."/>
        </authorList>
    </citation>
    <scope>NUCLEOTIDE SEQUENCE [LARGE SCALE GENOMIC DNA]</scope>
    <source>
        <strain evidence="2 3">NCPPB 2793</strain>
        <strain evidence="1 4">NCPPB 2795</strain>
    </source>
</reference>
<dbReference type="AlphaFoldDB" id="A0A093SW60"/>
<protein>
    <submittedName>
        <fullName evidence="1">Uncharacterized protein</fullName>
    </submittedName>
</protein>